<feature type="signal peptide" evidence="1">
    <location>
        <begin position="1"/>
        <end position="18"/>
    </location>
</feature>
<evidence type="ECO:0000313" key="2">
    <source>
        <dbReference type="EMBL" id="KAK5969309.1"/>
    </source>
</evidence>
<evidence type="ECO:0000256" key="1">
    <source>
        <dbReference type="SAM" id="SignalP"/>
    </source>
</evidence>
<protein>
    <submittedName>
        <fullName evidence="2">Uncharacterized protein</fullName>
    </submittedName>
</protein>
<accession>A0AAN8F4S5</accession>
<dbReference type="EMBL" id="WIXE01020304">
    <property type="protein sequence ID" value="KAK5969309.1"/>
    <property type="molecule type" value="Genomic_DNA"/>
</dbReference>
<gene>
    <name evidence="2" type="ORF">GCK32_003913</name>
</gene>
<reference evidence="2 3" key="1">
    <citation type="submission" date="2019-10" db="EMBL/GenBank/DDBJ databases">
        <title>Assembly and Annotation for the nematode Trichostrongylus colubriformis.</title>
        <authorList>
            <person name="Martin J."/>
        </authorList>
    </citation>
    <scope>NUCLEOTIDE SEQUENCE [LARGE SCALE GENOMIC DNA]</scope>
    <source>
        <strain evidence="2">G859</strain>
        <tissue evidence="2">Whole worm</tissue>
    </source>
</reference>
<keyword evidence="3" id="KW-1185">Reference proteome</keyword>
<keyword evidence="1" id="KW-0732">Signal</keyword>
<dbReference type="Proteomes" id="UP001331761">
    <property type="component" value="Unassembled WGS sequence"/>
</dbReference>
<sequence>MLRVLVVLVAIFSLLSSGHKTTKDYKCGKNETWYKNGVVDSICNRKWYVLPHKHYNAACGCKKGYRRGPKGCRLPGPDCT</sequence>
<feature type="chain" id="PRO_5042968207" evidence="1">
    <location>
        <begin position="19"/>
        <end position="80"/>
    </location>
</feature>
<name>A0AAN8F4S5_TRICO</name>
<dbReference type="AlphaFoldDB" id="A0AAN8F4S5"/>
<organism evidence="2 3">
    <name type="scientific">Trichostrongylus colubriformis</name>
    <name type="common">Black scour worm</name>
    <dbReference type="NCBI Taxonomy" id="6319"/>
    <lineage>
        <taxon>Eukaryota</taxon>
        <taxon>Metazoa</taxon>
        <taxon>Ecdysozoa</taxon>
        <taxon>Nematoda</taxon>
        <taxon>Chromadorea</taxon>
        <taxon>Rhabditida</taxon>
        <taxon>Rhabditina</taxon>
        <taxon>Rhabditomorpha</taxon>
        <taxon>Strongyloidea</taxon>
        <taxon>Trichostrongylidae</taxon>
        <taxon>Trichostrongylus</taxon>
    </lineage>
</organism>
<proteinExistence type="predicted"/>
<comment type="caution">
    <text evidence="2">The sequence shown here is derived from an EMBL/GenBank/DDBJ whole genome shotgun (WGS) entry which is preliminary data.</text>
</comment>
<evidence type="ECO:0000313" key="3">
    <source>
        <dbReference type="Proteomes" id="UP001331761"/>
    </source>
</evidence>